<dbReference type="SUPFAM" id="SSF63380">
    <property type="entry name" value="Riboflavin synthase domain-like"/>
    <property type="match status" value="1"/>
</dbReference>
<protein>
    <submittedName>
        <fullName evidence="2">Siderophore-interacting protein</fullName>
    </submittedName>
</protein>
<dbReference type="InterPro" id="IPR017938">
    <property type="entry name" value="Riboflavin_synthase-like_b-brl"/>
</dbReference>
<dbReference type="InParanoid" id="A0A4R5DAG9"/>
<dbReference type="OrthoDB" id="9814826at2"/>
<dbReference type="Gene3D" id="2.40.30.10">
    <property type="entry name" value="Translation factors"/>
    <property type="match status" value="1"/>
</dbReference>
<dbReference type="Proteomes" id="UP000294739">
    <property type="component" value="Unassembled WGS sequence"/>
</dbReference>
<dbReference type="EMBL" id="SMKZ01000021">
    <property type="protein sequence ID" value="TDE08960.1"/>
    <property type="molecule type" value="Genomic_DNA"/>
</dbReference>
<sequence>MGGMTASVDPIGGSVGVADSTGRLRVVGSAAVTPAMLRLTLAIDAPHLPLDPSCPNLVLRLSPPADVDTGGTSGARPPSRTYTIRRLDAAAGTVDIDVVLHGDGLFVRWARDARPGDTIDFTGPRPHAVPSFEADALVMLSDETGLPAVAAILEAASPGLPVLAVVEVPDAGEEQVVESPAVVDLRWLHRDRTPAGTTGGLERAARSLPWPAGAVDVWVAGETSEVRAVRRFAAAERGVARDRLHAFGYWRRGRAGSPS</sequence>
<dbReference type="InterPro" id="IPR013113">
    <property type="entry name" value="SIP_FAD-bd"/>
</dbReference>
<reference evidence="2 3" key="1">
    <citation type="submission" date="2019-03" db="EMBL/GenBank/DDBJ databases">
        <title>Draft genome sequences of novel Actinobacteria.</title>
        <authorList>
            <person name="Sahin N."/>
            <person name="Ay H."/>
            <person name="Saygin H."/>
        </authorList>
    </citation>
    <scope>NUCLEOTIDE SEQUENCE [LARGE SCALE GENOMIC DNA]</scope>
    <source>
        <strain evidence="2 3">5K138</strain>
    </source>
</reference>
<evidence type="ECO:0000259" key="1">
    <source>
        <dbReference type="PROSITE" id="PS51384"/>
    </source>
</evidence>
<feature type="domain" description="FAD-binding FR-type" evidence="1">
    <location>
        <begin position="19"/>
        <end position="131"/>
    </location>
</feature>
<dbReference type="GO" id="GO:0016491">
    <property type="term" value="F:oxidoreductase activity"/>
    <property type="evidence" value="ECO:0007669"/>
    <property type="project" value="InterPro"/>
</dbReference>
<comment type="caution">
    <text evidence="2">The sequence shown here is derived from an EMBL/GenBank/DDBJ whole genome shotgun (WGS) entry which is preliminary data.</text>
</comment>
<dbReference type="Pfam" id="PF04954">
    <property type="entry name" value="SIP"/>
    <property type="match status" value="1"/>
</dbReference>
<dbReference type="PANTHER" id="PTHR30157">
    <property type="entry name" value="FERRIC REDUCTASE, NADPH-DEPENDENT"/>
    <property type="match status" value="1"/>
</dbReference>
<accession>A0A4R5DAG9</accession>
<proteinExistence type="predicted"/>
<evidence type="ECO:0000313" key="3">
    <source>
        <dbReference type="Proteomes" id="UP000294739"/>
    </source>
</evidence>
<dbReference type="InterPro" id="IPR007037">
    <property type="entry name" value="SIP_rossman_dom"/>
</dbReference>
<keyword evidence="3" id="KW-1185">Reference proteome</keyword>
<dbReference type="Gene3D" id="3.40.50.80">
    <property type="entry name" value="Nucleotide-binding domain of ferredoxin-NADP reductase (FNR) module"/>
    <property type="match status" value="1"/>
</dbReference>
<dbReference type="InterPro" id="IPR039374">
    <property type="entry name" value="SIP_fam"/>
</dbReference>
<dbReference type="PANTHER" id="PTHR30157:SF0">
    <property type="entry name" value="NADPH-DEPENDENT FERRIC-CHELATE REDUCTASE"/>
    <property type="match status" value="1"/>
</dbReference>
<dbReference type="CDD" id="cd06193">
    <property type="entry name" value="siderophore_interacting"/>
    <property type="match status" value="1"/>
</dbReference>
<organism evidence="2 3">
    <name type="scientific">Jiangella asiatica</name>
    <dbReference type="NCBI Taxonomy" id="2530372"/>
    <lineage>
        <taxon>Bacteria</taxon>
        <taxon>Bacillati</taxon>
        <taxon>Actinomycetota</taxon>
        <taxon>Actinomycetes</taxon>
        <taxon>Jiangellales</taxon>
        <taxon>Jiangellaceae</taxon>
        <taxon>Jiangella</taxon>
    </lineage>
</organism>
<dbReference type="PROSITE" id="PS51384">
    <property type="entry name" value="FAD_FR"/>
    <property type="match status" value="1"/>
</dbReference>
<evidence type="ECO:0000313" key="2">
    <source>
        <dbReference type="EMBL" id="TDE08960.1"/>
    </source>
</evidence>
<name>A0A4R5DAG9_9ACTN</name>
<dbReference type="InterPro" id="IPR039261">
    <property type="entry name" value="FNR_nucleotide-bd"/>
</dbReference>
<gene>
    <name evidence="2" type="ORF">E1269_16200</name>
</gene>
<dbReference type="InterPro" id="IPR017927">
    <property type="entry name" value="FAD-bd_FR_type"/>
</dbReference>
<dbReference type="Pfam" id="PF08021">
    <property type="entry name" value="FAD_binding_9"/>
    <property type="match status" value="1"/>
</dbReference>
<dbReference type="AlphaFoldDB" id="A0A4R5DAG9"/>